<feature type="region of interest" description="Disordered" evidence="1">
    <location>
        <begin position="122"/>
        <end position="147"/>
    </location>
</feature>
<feature type="transmembrane region" description="Helical" evidence="2">
    <location>
        <begin position="12"/>
        <end position="37"/>
    </location>
</feature>
<dbReference type="Proteomes" id="UP001597058">
    <property type="component" value="Unassembled WGS sequence"/>
</dbReference>
<protein>
    <submittedName>
        <fullName evidence="3">Uncharacterized protein</fullName>
    </submittedName>
</protein>
<sequence length="147" mass="15072">METFVEASTGLPAILFTAALVVAVCFWLLAAAGAVAVDSFDADLDLDAWSMGGVPVTVAMSLLAVLAWLLNAASTVLVTVLSTSETATGVLHLLTPAGALPVAWRLTCLFVGPLHRLFPDEPVPSGPAGSTDGRRTGDLLGARDRAA</sequence>
<accession>A0ABW3XQM3</accession>
<feature type="compositionally biased region" description="Basic and acidic residues" evidence="1">
    <location>
        <begin position="132"/>
        <end position="147"/>
    </location>
</feature>
<name>A0ABW3XQM3_9ACTN</name>
<keyword evidence="2" id="KW-0472">Membrane</keyword>
<evidence type="ECO:0000256" key="2">
    <source>
        <dbReference type="SAM" id="Phobius"/>
    </source>
</evidence>
<reference evidence="4" key="1">
    <citation type="journal article" date="2019" name="Int. J. Syst. Evol. Microbiol.">
        <title>The Global Catalogue of Microorganisms (GCM) 10K type strain sequencing project: providing services to taxonomists for standard genome sequencing and annotation.</title>
        <authorList>
            <consortium name="The Broad Institute Genomics Platform"/>
            <consortium name="The Broad Institute Genome Sequencing Center for Infectious Disease"/>
            <person name="Wu L."/>
            <person name="Ma J."/>
        </authorList>
    </citation>
    <scope>NUCLEOTIDE SEQUENCE [LARGE SCALE GENOMIC DNA]</scope>
    <source>
        <strain evidence="4">CGMCC 4.7020</strain>
    </source>
</reference>
<feature type="transmembrane region" description="Helical" evidence="2">
    <location>
        <begin position="49"/>
        <end position="70"/>
    </location>
</feature>
<keyword evidence="2" id="KW-0812">Transmembrane</keyword>
<evidence type="ECO:0000313" key="3">
    <source>
        <dbReference type="EMBL" id="MFD1311901.1"/>
    </source>
</evidence>
<comment type="caution">
    <text evidence="3">The sequence shown here is derived from an EMBL/GenBank/DDBJ whole genome shotgun (WGS) entry which is preliminary data.</text>
</comment>
<proteinExistence type="predicted"/>
<keyword evidence="2" id="KW-1133">Transmembrane helix</keyword>
<keyword evidence="4" id="KW-1185">Reference proteome</keyword>
<dbReference type="EMBL" id="JBHTMM010000095">
    <property type="protein sequence ID" value="MFD1311901.1"/>
    <property type="molecule type" value="Genomic_DNA"/>
</dbReference>
<evidence type="ECO:0000313" key="4">
    <source>
        <dbReference type="Proteomes" id="UP001597058"/>
    </source>
</evidence>
<organism evidence="3 4">
    <name type="scientific">Streptomyces kaempferi</name>
    <dbReference type="NCBI Taxonomy" id="333725"/>
    <lineage>
        <taxon>Bacteria</taxon>
        <taxon>Bacillati</taxon>
        <taxon>Actinomycetota</taxon>
        <taxon>Actinomycetes</taxon>
        <taxon>Kitasatosporales</taxon>
        <taxon>Streptomycetaceae</taxon>
        <taxon>Streptomyces</taxon>
    </lineage>
</organism>
<gene>
    <name evidence="3" type="ORF">ACFQ5X_39650</name>
</gene>
<dbReference type="RefSeq" id="WP_381330515.1">
    <property type="nucleotide sequence ID" value="NZ_JBHTMM010000095.1"/>
</dbReference>
<evidence type="ECO:0000256" key="1">
    <source>
        <dbReference type="SAM" id="MobiDB-lite"/>
    </source>
</evidence>